<keyword evidence="1" id="KW-0812">Transmembrane</keyword>
<reference evidence="3 4" key="1">
    <citation type="submission" date="2020-02" db="EMBL/GenBank/DDBJ databases">
        <title>Acidophilic actinobacteria isolated from forest soil.</title>
        <authorList>
            <person name="Golinska P."/>
        </authorList>
    </citation>
    <scope>NUCLEOTIDE SEQUENCE [LARGE SCALE GENOMIC DNA]</scope>
    <source>
        <strain evidence="3 4">NL8</strain>
    </source>
</reference>
<feature type="domain" description="TadE-like" evidence="2">
    <location>
        <begin position="10"/>
        <end position="52"/>
    </location>
</feature>
<dbReference type="EMBL" id="JAAFYZ010000002">
    <property type="protein sequence ID" value="MBS2545361.1"/>
    <property type="molecule type" value="Genomic_DNA"/>
</dbReference>
<protein>
    <submittedName>
        <fullName evidence="3">Pilus assembly protein</fullName>
    </submittedName>
</protein>
<gene>
    <name evidence="3" type="ORF">KGQ19_00615</name>
</gene>
<comment type="caution">
    <text evidence="3">The sequence shown here is derived from an EMBL/GenBank/DDBJ whole genome shotgun (WGS) entry which is preliminary data.</text>
</comment>
<feature type="transmembrane region" description="Helical" evidence="1">
    <location>
        <begin position="12"/>
        <end position="33"/>
    </location>
</feature>
<proteinExistence type="predicted"/>
<name>A0ABS5KJW1_9ACTN</name>
<keyword evidence="1" id="KW-1133">Transmembrane helix</keyword>
<keyword evidence="4" id="KW-1185">Reference proteome</keyword>
<evidence type="ECO:0000313" key="3">
    <source>
        <dbReference type="EMBL" id="MBS2545361.1"/>
    </source>
</evidence>
<organism evidence="3 4">
    <name type="scientific">Catenulispora pinistramenti</name>
    <dbReference type="NCBI Taxonomy" id="2705254"/>
    <lineage>
        <taxon>Bacteria</taxon>
        <taxon>Bacillati</taxon>
        <taxon>Actinomycetota</taxon>
        <taxon>Actinomycetes</taxon>
        <taxon>Catenulisporales</taxon>
        <taxon>Catenulisporaceae</taxon>
        <taxon>Catenulispora</taxon>
    </lineage>
</organism>
<evidence type="ECO:0000256" key="1">
    <source>
        <dbReference type="SAM" id="Phobius"/>
    </source>
</evidence>
<evidence type="ECO:0000259" key="2">
    <source>
        <dbReference type="Pfam" id="PF07811"/>
    </source>
</evidence>
<dbReference type="RefSeq" id="WP_212007027.1">
    <property type="nucleotide sequence ID" value="NZ_JAAFYZ010000002.1"/>
</dbReference>
<sequence length="141" mass="14780">MGEPLDPEAGSITLELAILVPSLMIFFLVLVTVARFESAQMHVDTAASMAARTASLARSPDDARADAEAEVKQSLASSGVACTTREVHIDLSSFRAGGTVKVAVTCHAELGDLAGMGYLPLNTAITGSSSEPIDRFRQVTE</sequence>
<dbReference type="Pfam" id="PF07811">
    <property type="entry name" value="TadE"/>
    <property type="match status" value="1"/>
</dbReference>
<evidence type="ECO:0000313" key="4">
    <source>
        <dbReference type="Proteomes" id="UP000730482"/>
    </source>
</evidence>
<accession>A0ABS5KJW1</accession>
<dbReference type="Proteomes" id="UP000730482">
    <property type="component" value="Unassembled WGS sequence"/>
</dbReference>
<keyword evidence="1" id="KW-0472">Membrane</keyword>
<dbReference type="InterPro" id="IPR012495">
    <property type="entry name" value="TadE-like_dom"/>
</dbReference>